<gene>
    <name evidence="1" type="ORF">M378DRAFT_154989</name>
</gene>
<name>A0A0C2T613_AMAMK</name>
<evidence type="ECO:0000313" key="2">
    <source>
        <dbReference type="Proteomes" id="UP000054549"/>
    </source>
</evidence>
<accession>A0A0C2T613</accession>
<reference evidence="1 2" key="1">
    <citation type="submission" date="2014-04" db="EMBL/GenBank/DDBJ databases">
        <title>Evolutionary Origins and Diversification of the Mycorrhizal Mutualists.</title>
        <authorList>
            <consortium name="DOE Joint Genome Institute"/>
            <consortium name="Mycorrhizal Genomics Consortium"/>
            <person name="Kohler A."/>
            <person name="Kuo A."/>
            <person name="Nagy L.G."/>
            <person name="Floudas D."/>
            <person name="Copeland A."/>
            <person name="Barry K.W."/>
            <person name="Cichocki N."/>
            <person name="Veneault-Fourrey C."/>
            <person name="LaButti K."/>
            <person name="Lindquist E.A."/>
            <person name="Lipzen A."/>
            <person name="Lundell T."/>
            <person name="Morin E."/>
            <person name="Murat C."/>
            <person name="Riley R."/>
            <person name="Ohm R."/>
            <person name="Sun H."/>
            <person name="Tunlid A."/>
            <person name="Henrissat B."/>
            <person name="Grigoriev I.V."/>
            <person name="Hibbett D.S."/>
            <person name="Martin F."/>
        </authorList>
    </citation>
    <scope>NUCLEOTIDE SEQUENCE [LARGE SCALE GENOMIC DNA]</scope>
    <source>
        <strain evidence="1 2">Koide BX008</strain>
    </source>
</reference>
<evidence type="ECO:0000313" key="1">
    <source>
        <dbReference type="EMBL" id="KIL71425.1"/>
    </source>
</evidence>
<sequence length="64" mass="7238">MARVQISLTSCYGYLRILSGALSSIDGSGERDAIQLVEGYMESLLVWLLRRWPLLTSIKISHRN</sequence>
<dbReference type="EMBL" id="KN818222">
    <property type="protein sequence ID" value="KIL71425.1"/>
    <property type="molecule type" value="Genomic_DNA"/>
</dbReference>
<keyword evidence="2" id="KW-1185">Reference proteome</keyword>
<dbReference type="InParanoid" id="A0A0C2T613"/>
<dbReference type="HOGENOM" id="CLU_2867170_0_0_1"/>
<organism evidence="1 2">
    <name type="scientific">Amanita muscaria (strain Koide BX008)</name>
    <dbReference type="NCBI Taxonomy" id="946122"/>
    <lineage>
        <taxon>Eukaryota</taxon>
        <taxon>Fungi</taxon>
        <taxon>Dikarya</taxon>
        <taxon>Basidiomycota</taxon>
        <taxon>Agaricomycotina</taxon>
        <taxon>Agaricomycetes</taxon>
        <taxon>Agaricomycetidae</taxon>
        <taxon>Agaricales</taxon>
        <taxon>Pluteineae</taxon>
        <taxon>Amanitaceae</taxon>
        <taxon>Amanita</taxon>
    </lineage>
</organism>
<dbReference type="AlphaFoldDB" id="A0A0C2T613"/>
<proteinExistence type="predicted"/>
<protein>
    <submittedName>
        <fullName evidence="1">Uncharacterized protein</fullName>
    </submittedName>
</protein>
<dbReference type="Proteomes" id="UP000054549">
    <property type="component" value="Unassembled WGS sequence"/>
</dbReference>